<dbReference type="GO" id="GO:0016787">
    <property type="term" value="F:hydrolase activity"/>
    <property type="evidence" value="ECO:0007669"/>
    <property type="project" value="UniProtKB-KW"/>
</dbReference>
<dbReference type="RefSeq" id="WP_190955341.1">
    <property type="nucleotide sequence ID" value="NZ_JACJTU010000009.1"/>
</dbReference>
<comment type="caution">
    <text evidence="2">The sequence shown here is derived from an EMBL/GenBank/DDBJ whole genome shotgun (WGS) entry which is preliminary data.</text>
</comment>
<protein>
    <submittedName>
        <fullName evidence="2">Dienelactone hydrolase family protein</fullName>
    </submittedName>
</protein>
<dbReference type="PANTHER" id="PTHR22946">
    <property type="entry name" value="DIENELACTONE HYDROLASE DOMAIN-CONTAINING PROTEIN-RELATED"/>
    <property type="match status" value="1"/>
</dbReference>
<dbReference type="InterPro" id="IPR002925">
    <property type="entry name" value="Dienelactn_hydro"/>
</dbReference>
<sequence>MNRTLTQNPQEHLVLVTAGKVQLEGNLVIPDYATGIVLFAHGSGSSRHSPRNRYVAEVLQQAGLATLLIDLLTLEEEEIDLRTRHLRFDIGLLASRLVGATDWLTHNPDTRHLKVGYFGASTGGGAALVAAAERPEAVQAIVSRGGRPDLAPSALPHVKAPTLLIVGGYDLAVIAMNEDALQQLQTSKRLVIIPNASHLFEEPGALTAAAQLASEWFTHYLR</sequence>
<keyword evidence="3" id="KW-1185">Reference proteome</keyword>
<dbReference type="EMBL" id="JACJTU010000009">
    <property type="protein sequence ID" value="MBD2734645.1"/>
    <property type="molecule type" value="Genomic_DNA"/>
</dbReference>
<dbReference type="InterPro" id="IPR029058">
    <property type="entry name" value="AB_hydrolase_fold"/>
</dbReference>
<evidence type="ECO:0000259" key="1">
    <source>
        <dbReference type="Pfam" id="PF01738"/>
    </source>
</evidence>
<gene>
    <name evidence="2" type="ORF">H6H03_12105</name>
</gene>
<reference evidence="2 3" key="1">
    <citation type="journal article" date="2020" name="ISME J.">
        <title>Comparative genomics reveals insights into cyanobacterial evolution and habitat adaptation.</title>
        <authorList>
            <person name="Chen M.Y."/>
            <person name="Teng W.K."/>
            <person name="Zhao L."/>
            <person name="Hu C.X."/>
            <person name="Zhou Y.K."/>
            <person name="Han B.P."/>
            <person name="Song L.R."/>
            <person name="Shu W.S."/>
        </authorList>
    </citation>
    <scope>NUCLEOTIDE SEQUENCE [LARGE SCALE GENOMIC DNA]</scope>
    <source>
        <strain evidence="2 3">FACHB-159</strain>
    </source>
</reference>
<evidence type="ECO:0000313" key="3">
    <source>
        <dbReference type="Proteomes" id="UP000637383"/>
    </source>
</evidence>
<name>A0ABR8K5D3_9NOSO</name>
<proteinExistence type="predicted"/>
<feature type="domain" description="Dienelactone hydrolase" evidence="1">
    <location>
        <begin position="55"/>
        <end position="208"/>
    </location>
</feature>
<accession>A0ABR8K5D3</accession>
<dbReference type="SUPFAM" id="SSF53474">
    <property type="entry name" value="alpha/beta-Hydrolases"/>
    <property type="match status" value="1"/>
</dbReference>
<dbReference type="Pfam" id="PF01738">
    <property type="entry name" value="DLH"/>
    <property type="match status" value="1"/>
</dbReference>
<dbReference type="Gene3D" id="3.40.50.1820">
    <property type="entry name" value="alpha/beta hydrolase"/>
    <property type="match status" value="1"/>
</dbReference>
<organism evidence="2 3">
    <name type="scientific">Nostoc paludosum FACHB-159</name>
    <dbReference type="NCBI Taxonomy" id="2692908"/>
    <lineage>
        <taxon>Bacteria</taxon>
        <taxon>Bacillati</taxon>
        <taxon>Cyanobacteriota</taxon>
        <taxon>Cyanophyceae</taxon>
        <taxon>Nostocales</taxon>
        <taxon>Nostocaceae</taxon>
        <taxon>Nostoc</taxon>
    </lineage>
</organism>
<keyword evidence="2" id="KW-0378">Hydrolase</keyword>
<dbReference type="Proteomes" id="UP000637383">
    <property type="component" value="Unassembled WGS sequence"/>
</dbReference>
<evidence type="ECO:0000313" key="2">
    <source>
        <dbReference type="EMBL" id="MBD2734645.1"/>
    </source>
</evidence>
<dbReference type="InterPro" id="IPR050261">
    <property type="entry name" value="FrsA_esterase"/>
</dbReference>